<evidence type="ECO:0000313" key="9">
    <source>
        <dbReference type="EMBL" id="CAE0809179.1"/>
    </source>
</evidence>
<dbReference type="InterPro" id="IPR046357">
    <property type="entry name" value="PPIase_dom_sf"/>
</dbReference>
<evidence type="ECO:0000256" key="5">
    <source>
        <dbReference type="PROSITE-ProRule" id="PRU00278"/>
    </source>
</evidence>
<evidence type="ECO:0000256" key="2">
    <source>
        <dbReference type="ARBA" id="ARBA00013194"/>
    </source>
</evidence>
<dbReference type="CDD" id="cd09487">
    <property type="entry name" value="SAM_superfamily"/>
    <property type="match status" value="1"/>
</dbReference>
<dbReference type="InterPro" id="IPR013761">
    <property type="entry name" value="SAM/pointed_sf"/>
</dbReference>
<dbReference type="Gene3D" id="3.10.50.40">
    <property type="match status" value="1"/>
</dbReference>
<dbReference type="SUPFAM" id="SSF54534">
    <property type="entry name" value="FKBP-like"/>
    <property type="match status" value="1"/>
</dbReference>
<dbReference type="EMBL" id="HBJA01057352">
    <property type="protein sequence ID" value="CAE0809179.1"/>
    <property type="molecule type" value="Transcribed_RNA"/>
</dbReference>
<dbReference type="InterPro" id="IPR000297">
    <property type="entry name" value="PPIase_PpiC"/>
</dbReference>
<dbReference type="Pfam" id="PF07647">
    <property type="entry name" value="SAM_2"/>
    <property type="match status" value="1"/>
</dbReference>
<dbReference type="InterPro" id="IPR051370">
    <property type="entry name" value="PPIase_Pin1"/>
</dbReference>
<organism evidence="9">
    <name type="scientific">Eutreptiella gymnastica</name>
    <dbReference type="NCBI Taxonomy" id="73025"/>
    <lineage>
        <taxon>Eukaryota</taxon>
        <taxon>Discoba</taxon>
        <taxon>Euglenozoa</taxon>
        <taxon>Euglenida</taxon>
        <taxon>Spirocuta</taxon>
        <taxon>Euglenophyceae</taxon>
        <taxon>Eutreptiales</taxon>
        <taxon>Eutreptiaceae</taxon>
        <taxon>Eutreptiella</taxon>
    </lineage>
</organism>
<evidence type="ECO:0000259" key="8">
    <source>
        <dbReference type="PROSITE" id="PS50198"/>
    </source>
</evidence>
<proteinExistence type="predicted"/>
<dbReference type="Pfam" id="PF00639">
    <property type="entry name" value="Rotamase"/>
    <property type="match status" value="1"/>
</dbReference>
<dbReference type="PANTHER" id="PTHR10657">
    <property type="entry name" value="PEPTIDYL-PROLYL CIS-TRANS ISOMERASE"/>
    <property type="match status" value="1"/>
</dbReference>
<dbReference type="PROSITE" id="PS50198">
    <property type="entry name" value="PPIC_PPIASE_2"/>
    <property type="match status" value="1"/>
</dbReference>
<evidence type="ECO:0000256" key="4">
    <source>
        <dbReference type="ARBA" id="ARBA00023235"/>
    </source>
</evidence>
<feature type="domain" description="SAM" evidence="7">
    <location>
        <begin position="82"/>
        <end position="138"/>
    </location>
</feature>
<dbReference type="GO" id="GO:0005829">
    <property type="term" value="C:cytosol"/>
    <property type="evidence" value="ECO:0007669"/>
    <property type="project" value="TreeGrafter"/>
</dbReference>
<dbReference type="PROSITE" id="PS50105">
    <property type="entry name" value="SAM_DOMAIN"/>
    <property type="match status" value="1"/>
</dbReference>
<keyword evidence="4 5" id="KW-0413">Isomerase</keyword>
<gene>
    <name evidence="9" type="ORF">EGYM00163_LOCUS20310</name>
</gene>
<name>A0A7S4CY75_9EUGL</name>
<feature type="domain" description="PpiC" evidence="8">
    <location>
        <begin position="176"/>
        <end position="290"/>
    </location>
</feature>
<evidence type="ECO:0000259" key="7">
    <source>
        <dbReference type="PROSITE" id="PS50105"/>
    </source>
</evidence>
<dbReference type="PANTHER" id="PTHR10657:SF4">
    <property type="entry name" value="PEPTIDYL-PROLYL CIS-TRANS ISOMERASE-RELATED"/>
    <property type="match status" value="1"/>
</dbReference>
<dbReference type="GO" id="GO:0003755">
    <property type="term" value="F:peptidyl-prolyl cis-trans isomerase activity"/>
    <property type="evidence" value="ECO:0007669"/>
    <property type="project" value="UniProtKB-KW"/>
</dbReference>
<feature type="compositionally biased region" description="Acidic residues" evidence="6">
    <location>
        <begin position="15"/>
        <end position="27"/>
    </location>
</feature>
<evidence type="ECO:0000256" key="1">
    <source>
        <dbReference type="ARBA" id="ARBA00000971"/>
    </source>
</evidence>
<keyword evidence="3 5" id="KW-0697">Rotamase</keyword>
<sequence length="295" mass="31622">MNASVGQDQGHAETVEDDAEEDTEGEVLEGPGLEVVGVSISNLKIPVAVLHELQEMEPEENEETGGFVDIVDETQMEASLSPRSQELKVWLEKIGMMQYFPAFEEFGVALADISTMTNNALKAMGISSDKDRERLLAAAAGDHEVEEEIGGDDAMLNAMGEPVRIAGAPIGGGSVSNGCRARQILVKHKDSKVPSSWREDPITRTKAEAVALLRQYRGEIIAGTKTFEEIASNFSDCSSAGFGGDLGELPSLPVGDLHPKLEAALYSLQIGEMSDVVDTDSGVLIVLRTKSDYDP</sequence>
<dbReference type="GO" id="GO:0005634">
    <property type="term" value="C:nucleus"/>
    <property type="evidence" value="ECO:0007669"/>
    <property type="project" value="TreeGrafter"/>
</dbReference>
<dbReference type="Gene3D" id="1.10.150.50">
    <property type="entry name" value="Transcription Factor, Ets-1"/>
    <property type="match status" value="1"/>
</dbReference>
<comment type="catalytic activity">
    <reaction evidence="1">
        <text>[protein]-peptidylproline (omega=180) = [protein]-peptidylproline (omega=0)</text>
        <dbReference type="Rhea" id="RHEA:16237"/>
        <dbReference type="Rhea" id="RHEA-COMP:10747"/>
        <dbReference type="Rhea" id="RHEA-COMP:10748"/>
        <dbReference type="ChEBI" id="CHEBI:83833"/>
        <dbReference type="ChEBI" id="CHEBI:83834"/>
        <dbReference type="EC" id="5.2.1.8"/>
    </reaction>
</comment>
<protein>
    <recommendedName>
        <fullName evidence="2">peptidylprolyl isomerase</fullName>
        <ecNumber evidence="2">5.2.1.8</ecNumber>
    </recommendedName>
</protein>
<dbReference type="AlphaFoldDB" id="A0A7S4CY75"/>
<accession>A0A7S4CY75</accession>
<evidence type="ECO:0000256" key="6">
    <source>
        <dbReference type="SAM" id="MobiDB-lite"/>
    </source>
</evidence>
<evidence type="ECO:0000256" key="3">
    <source>
        <dbReference type="ARBA" id="ARBA00023110"/>
    </source>
</evidence>
<feature type="region of interest" description="Disordered" evidence="6">
    <location>
        <begin position="1"/>
        <end position="30"/>
    </location>
</feature>
<dbReference type="SUPFAM" id="SSF47769">
    <property type="entry name" value="SAM/Pointed domain"/>
    <property type="match status" value="1"/>
</dbReference>
<dbReference type="InterPro" id="IPR001660">
    <property type="entry name" value="SAM"/>
</dbReference>
<reference evidence="9" key="1">
    <citation type="submission" date="2021-01" db="EMBL/GenBank/DDBJ databases">
        <authorList>
            <person name="Corre E."/>
            <person name="Pelletier E."/>
            <person name="Niang G."/>
            <person name="Scheremetjew M."/>
            <person name="Finn R."/>
            <person name="Kale V."/>
            <person name="Holt S."/>
            <person name="Cochrane G."/>
            <person name="Meng A."/>
            <person name="Brown T."/>
            <person name="Cohen L."/>
        </authorList>
    </citation>
    <scope>NUCLEOTIDE SEQUENCE</scope>
    <source>
        <strain evidence="9">CCMP1594</strain>
    </source>
</reference>
<dbReference type="EC" id="5.2.1.8" evidence="2"/>